<evidence type="ECO:0000313" key="3">
    <source>
        <dbReference type="EMBL" id="GGH97577.1"/>
    </source>
</evidence>
<feature type="domain" description="YbaK/aminoacyl-tRNA synthetase-associated" evidence="2">
    <location>
        <begin position="24"/>
        <end position="151"/>
    </location>
</feature>
<dbReference type="FunFam" id="3.90.960.10:FF:000005">
    <property type="entry name" value="Putative prolyl-tRNA synthetase"/>
    <property type="match status" value="1"/>
</dbReference>
<keyword evidence="3" id="KW-0238">DNA-binding</keyword>
<dbReference type="InterPro" id="IPR007214">
    <property type="entry name" value="YbaK/aa-tRNA-synth-assoc-dom"/>
</dbReference>
<comment type="caution">
    <text evidence="3">The sequence shown here is derived from an EMBL/GenBank/DDBJ whole genome shotgun (WGS) entry which is preliminary data.</text>
</comment>
<accession>A0A8J3EUL3</accession>
<dbReference type="AlphaFoldDB" id="A0A8J3EUL3"/>
<reference evidence="3" key="3">
    <citation type="submission" date="2020-09" db="EMBL/GenBank/DDBJ databases">
        <authorList>
            <person name="Sun Q."/>
            <person name="Zhou Y."/>
        </authorList>
    </citation>
    <scope>NUCLEOTIDE SEQUENCE</scope>
    <source>
        <strain evidence="3">CGMCC 1.14984</strain>
    </source>
</reference>
<dbReference type="GO" id="GO:0002161">
    <property type="term" value="F:aminoacyl-tRNA deacylase activity"/>
    <property type="evidence" value="ECO:0007669"/>
    <property type="project" value="InterPro"/>
</dbReference>
<protein>
    <submittedName>
        <fullName evidence="3">DNA-binding protein</fullName>
    </submittedName>
    <submittedName>
        <fullName evidence="4">Prolyl-tRNA synthetase associated domain-containing protein</fullName>
    </submittedName>
</protein>
<name>A0A8J3EUL3_9PROT</name>
<evidence type="ECO:0000256" key="1">
    <source>
        <dbReference type="ARBA" id="ARBA00010201"/>
    </source>
</evidence>
<evidence type="ECO:0000259" key="2">
    <source>
        <dbReference type="Pfam" id="PF04073"/>
    </source>
</evidence>
<dbReference type="GO" id="GO:0003677">
    <property type="term" value="F:DNA binding"/>
    <property type="evidence" value="ECO:0007669"/>
    <property type="project" value="UniProtKB-KW"/>
</dbReference>
<dbReference type="InterPro" id="IPR040285">
    <property type="entry name" value="ProX/PRXD1"/>
</dbReference>
<dbReference type="Proteomes" id="UP000621856">
    <property type="component" value="Unassembled WGS sequence"/>
</dbReference>
<dbReference type="PANTHER" id="PTHR31423:SF3">
    <property type="entry name" value="PROLYL-TRNA SYNTHETASE ASSOCIATED DOMAIN-CONTAINING PROTEIN 1-RELATED"/>
    <property type="match status" value="1"/>
</dbReference>
<dbReference type="InterPro" id="IPR036754">
    <property type="entry name" value="YbaK/aa-tRNA-synt-asso_dom_sf"/>
</dbReference>
<evidence type="ECO:0000313" key="6">
    <source>
        <dbReference type="Proteomes" id="UP000818603"/>
    </source>
</evidence>
<comment type="similarity">
    <text evidence="1">Belongs to the PRORSD1 family.</text>
</comment>
<gene>
    <name evidence="4" type="ORF">FF098_009505</name>
    <name evidence="3" type="ORF">GCM10011355_19140</name>
</gene>
<evidence type="ECO:0000313" key="4">
    <source>
        <dbReference type="EMBL" id="NHK28138.1"/>
    </source>
</evidence>
<dbReference type="CDD" id="cd04335">
    <property type="entry name" value="PrdX_deacylase"/>
    <property type="match status" value="1"/>
</dbReference>
<dbReference type="Proteomes" id="UP000818603">
    <property type="component" value="Unassembled WGS sequence"/>
</dbReference>
<dbReference type="Gene3D" id="3.90.960.10">
    <property type="entry name" value="YbaK/aminoacyl-tRNA synthetase-associated domain"/>
    <property type="match status" value="1"/>
</dbReference>
<proteinExistence type="inferred from homology"/>
<sequence length="173" mass="19035">MPATRDDLFARLDALGIDHRTVDHAPIFTVDEGEHLKRDLAGGHSKNLFVKDKKGTIFLIVALGETKIDLKALGPVIGAQGRLSFCRPELMEEVLGVTPGSVTPFALINDREQRVSKVILGQEMMIFNPVWFHPLENNASTAVSPEGLLRFITDCGHEVETLPLEKPLENTLG</sequence>
<dbReference type="RefSeq" id="WP_155139894.1">
    <property type="nucleotide sequence ID" value="NZ_BMGZ01000002.1"/>
</dbReference>
<dbReference type="PANTHER" id="PTHR31423">
    <property type="entry name" value="YBAK DOMAIN-CONTAINING PROTEIN"/>
    <property type="match status" value="1"/>
</dbReference>
<dbReference type="SUPFAM" id="SSF55826">
    <property type="entry name" value="YbaK/ProRS associated domain"/>
    <property type="match status" value="1"/>
</dbReference>
<dbReference type="EMBL" id="BMGZ01000002">
    <property type="protein sequence ID" value="GGH97577.1"/>
    <property type="molecule type" value="Genomic_DNA"/>
</dbReference>
<keyword evidence="6" id="KW-1185">Reference proteome</keyword>
<dbReference type="EMBL" id="VCJR02000002">
    <property type="protein sequence ID" value="NHK28138.1"/>
    <property type="molecule type" value="Genomic_DNA"/>
</dbReference>
<evidence type="ECO:0000313" key="5">
    <source>
        <dbReference type="Proteomes" id="UP000621856"/>
    </source>
</evidence>
<reference evidence="3" key="1">
    <citation type="journal article" date="2014" name="Int. J. Syst. Evol. Microbiol.">
        <title>Complete genome sequence of Corynebacterium casei LMG S-19264T (=DSM 44701T), isolated from a smear-ripened cheese.</title>
        <authorList>
            <consortium name="US DOE Joint Genome Institute (JGI-PGF)"/>
            <person name="Walter F."/>
            <person name="Albersmeier A."/>
            <person name="Kalinowski J."/>
            <person name="Ruckert C."/>
        </authorList>
    </citation>
    <scope>NUCLEOTIDE SEQUENCE</scope>
    <source>
        <strain evidence="3">CGMCC 1.14984</strain>
    </source>
</reference>
<organism evidence="3 5">
    <name type="scientific">Aquisalinus luteolus</name>
    <dbReference type="NCBI Taxonomy" id="1566827"/>
    <lineage>
        <taxon>Bacteria</taxon>
        <taxon>Pseudomonadati</taxon>
        <taxon>Pseudomonadota</taxon>
        <taxon>Alphaproteobacteria</taxon>
        <taxon>Parvularculales</taxon>
        <taxon>Parvularculaceae</taxon>
        <taxon>Aquisalinus</taxon>
    </lineage>
</organism>
<reference evidence="4 6" key="2">
    <citation type="submission" date="2020-02" db="EMBL/GenBank/DDBJ databases">
        <title>Genome sequence of Parvularcula flava strain NH6-79.</title>
        <authorList>
            <person name="Abdul Karim M.H."/>
            <person name="Lam M.Q."/>
            <person name="Chen S.J."/>
            <person name="Yahya A."/>
            <person name="Shahir S."/>
            <person name="Shamsir M.S."/>
            <person name="Chong C.S."/>
        </authorList>
    </citation>
    <scope>NUCLEOTIDE SEQUENCE [LARGE SCALE GENOMIC DNA]</scope>
    <source>
        <strain evidence="4 6">NH6-79</strain>
    </source>
</reference>
<dbReference type="Pfam" id="PF04073">
    <property type="entry name" value="tRNA_edit"/>
    <property type="match status" value="1"/>
</dbReference>